<accession>W8C888</accession>
<sequence>MNVENLFATMVCFMSACENTRNLNKIQINSVISTPLDDVWGFSCREQAKSLSTQLTNLEQLQDDTDALLSSIEESIRDITDKIGINERRNKRAVTNLIDNPSLQMLPSERI</sequence>
<protein>
    <submittedName>
        <fullName evidence="1">Uncharacterized protein</fullName>
    </submittedName>
</protein>
<name>W8C888_CERCA</name>
<organism evidence="1">
    <name type="scientific">Ceratitis capitata</name>
    <name type="common">Mediterranean fruit fly</name>
    <name type="synonym">Tephritis capitata</name>
    <dbReference type="NCBI Taxonomy" id="7213"/>
    <lineage>
        <taxon>Eukaryota</taxon>
        <taxon>Metazoa</taxon>
        <taxon>Ecdysozoa</taxon>
        <taxon>Arthropoda</taxon>
        <taxon>Hexapoda</taxon>
        <taxon>Insecta</taxon>
        <taxon>Pterygota</taxon>
        <taxon>Neoptera</taxon>
        <taxon>Endopterygota</taxon>
        <taxon>Diptera</taxon>
        <taxon>Brachycera</taxon>
        <taxon>Muscomorpha</taxon>
        <taxon>Tephritoidea</taxon>
        <taxon>Tephritidae</taxon>
        <taxon>Ceratitis</taxon>
        <taxon>Ceratitis</taxon>
    </lineage>
</organism>
<dbReference type="AlphaFoldDB" id="W8C888"/>
<dbReference type="OrthoDB" id="10492729at2759"/>
<dbReference type="EMBL" id="GAMC01000062">
    <property type="protein sequence ID" value="JAC06494.1"/>
    <property type="molecule type" value="mRNA"/>
</dbReference>
<evidence type="ECO:0000313" key="1">
    <source>
        <dbReference type="EMBL" id="JAC06494.1"/>
    </source>
</evidence>
<reference evidence="1" key="2">
    <citation type="journal article" date="2014" name="BMC Genomics">
        <title>A genomic perspective to assessing quality of mass-reared SIT flies used in Mediterranean fruit fly (Ceratitis capitata) eradication in California.</title>
        <authorList>
            <person name="Calla B."/>
            <person name="Hall B."/>
            <person name="Hou S."/>
            <person name="Geib S.M."/>
        </authorList>
    </citation>
    <scope>NUCLEOTIDE SEQUENCE</scope>
</reference>
<reference evidence="1" key="1">
    <citation type="submission" date="2013-07" db="EMBL/GenBank/DDBJ databases">
        <authorList>
            <person name="Geib S."/>
        </authorList>
    </citation>
    <scope>NUCLEOTIDE SEQUENCE</scope>
</reference>
<proteinExistence type="evidence at transcript level"/>